<keyword evidence="3" id="KW-1185">Reference proteome</keyword>
<evidence type="ECO:0000313" key="1">
    <source>
        <dbReference type="EMBL" id="OBR85369.1"/>
    </source>
</evidence>
<dbReference type="VEuPathDB" id="FungiDB:I303_04704"/>
<dbReference type="RefSeq" id="XP_018263211.1">
    <property type="nucleotide sequence ID" value="XM_018408000.1"/>
</dbReference>
<name>A0A1A6A5N7_9TREE</name>
<dbReference type="EMBL" id="KI894031">
    <property type="protein sequence ID" value="OBR85369.1"/>
    <property type="molecule type" value="Genomic_DNA"/>
</dbReference>
<dbReference type="Proteomes" id="UP000078595">
    <property type="component" value="Chromosome 5"/>
</dbReference>
<proteinExistence type="predicted"/>
<evidence type="ECO:0000313" key="2">
    <source>
        <dbReference type="EMBL" id="WWC61737.1"/>
    </source>
</evidence>
<organism evidence="1">
    <name type="scientific">Kwoniella dejecticola CBS 10117</name>
    <dbReference type="NCBI Taxonomy" id="1296121"/>
    <lineage>
        <taxon>Eukaryota</taxon>
        <taxon>Fungi</taxon>
        <taxon>Dikarya</taxon>
        <taxon>Basidiomycota</taxon>
        <taxon>Agaricomycotina</taxon>
        <taxon>Tremellomycetes</taxon>
        <taxon>Tremellales</taxon>
        <taxon>Cryptococcaceae</taxon>
        <taxon>Kwoniella</taxon>
    </lineage>
</organism>
<reference evidence="1" key="1">
    <citation type="submission" date="2013-07" db="EMBL/GenBank/DDBJ databases">
        <title>The Genome Sequence of Cryptococcus dejecticola CBS10117.</title>
        <authorList>
            <consortium name="The Broad Institute Genome Sequencing Platform"/>
            <person name="Cuomo C."/>
            <person name="Litvintseva A."/>
            <person name="Chen Y."/>
            <person name="Heitman J."/>
            <person name="Sun S."/>
            <person name="Springer D."/>
            <person name="Dromer F."/>
            <person name="Young S.K."/>
            <person name="Zeng Q."/>
            <person name="Gargeya S."/>
            <person name="Fitzgerald M."/>
            <person name="Abouelleil A."/>
            <person name="Alvarado L."/>
            <person name="Berlin A.M."/>
            <person name="Chapman S.B."/>
            <person name="Dewar J."/>
            <person name="Goldberg J."/>
            <person name="Griggs A."/>
            <person name="Gujja S."/>
            <person name="Hansen M."/>
            <person name="Howarth C."/>
            <person name="Imamovic A."/>
            <person name="Larimer J."/>
            <person name="McCowan C."/>
            <person name="Murphy C."/>
            <person name="Pearson M."/>
            <person name="Priest M."/>
            <person name="Roberts A."/>
            <person name="Saif S."/>
            <person name="Shea T."/>
            <person name="Sykes S."/>
            <person name="Wortman J."/>
            <person name="Nusbaum C."/>
            <person name="Birren B."/>
        </authorList>
    </citation>
    <scope>NUCLEOTIDE SEQUENCE [LARGE SCALE GENOMIC DNA]</scope>
    <source>
        <strain evidence="1">CBS 10117</strain>
    </source>
</reference>
<gene>
    <name evidence="1" type="ORF">I303_04704</name>
    <name evidence="2" type="ORF">I303_104322</name>
</gene>
<reference evidence="2" key="3">
    <citation type="submission" date="2024-02" db="EMBL/GenBank/DDBJ databases">
        <title>Comparative genomics of Cryptococcus and Kwoniella reveals pathogenesis evolution and contrasting modes of karyotype evolution via chromosome fusion or intercentromeric recombination.</title>
        <authorList>
            <person name="Coelho M.A."/>
            <person name="David-Palma M."/>
            <person name="Shea T."/>
            <person name="Bowers K."/>
            <person name="McGinley-Smith S."/>
            <person name="Mohammad A.W."/>
            <person name="Gnirke A."/>
            <person name="Yurkov A.M."/>
            <person name="Nowrousian M."/>
            <person name="Sun S."/>
            <person name="Cuomo C.A."/>
            <person name="Heitman J."/>
        </authorList>
    </citation>
    <scope>NUCLEOTIDE SEQUENCE</scope>
    <source>
        <strain evidence="2">CBS 10117</strain>
    </source>
</reference>
<dbReference type="GeneID" id="28968403"/>
<dbReference type="AlphaFoldDB" id="A0A1A6A5N7"/>
<dbReference type="EMBL" id="CP144534">
    <property type="protein sequence ID" value="WWC61737.1"/>
    <property type="molecule type" value="Genomic_DNA"/>
</dbReference>
<dbReference type="KEGG" id="kdj:28968403"/>
<evidence type="ECO:0000313" key="3">
    <source>
        <dbReference type="Proteomes" id="UP000078595"/>
    </source>
</evidence>
<protein>
    <submittedName>
        <fullName evidence="1">Uncharacterized protein</fullName>
    </submittedName>
</protein>
<sequence>MFDWYNRHADQDIQGDHPFLTTLFSTGMSPTQVCVTLPSLTSASFLEFSNKRLHPIRSLVDVDTDEAMKKELRAAFEQFAKDVPNILDKFQSFRSKTSAPTLPKLTIHNHTIGRIPHQATEVRVFFSRCKCKIKKRNECVQHTLGTVRCRDMMLLSHEVAHKRMIARSGENIVKEPTTQKWGFICEAPRHKGGKDDTDQERSRVRGNLEHAITRGEKAHPGFAKEKITLIDWRDAEVCACCGKK</sequence>
<reference evidence="2" key="2">
    <citation type="submission" date="2013-07" db="EMBL/GenBank/DDBJ databases">
        <authorList>
            <consortium name="The Broad Institute Genome Sequencing Platform"/>
            <person name="Cuomo C."/>
            <person name="Litvintseva A."/>
            <person name="Chen Y."/>
            <person name="Heitman J."/>
            <person name="Sun S."/>
            <person name="Springer D."/>
            <person name="Dromer F."/>
            <person name="Young S.K."/>
            <person name="Zeng Q."/>
            <person name="Gargeya S."/>
            <person name="Fitzgerald M."/>
            <person name="Abouelleil A."/>
            <person name="Alvarado L."/>
            <person name="Berlin A.M."/>
            <person name="Chapman S.B."/>
            <person name="Dewar J."/>
            <person name="Goldberg J."/>
            <person name="Griggs A."/>
            <person name="Gujja S."/>
            <person name="Hansen M."/>
            <person name="Howarth C."/>
            <person name="Imamovic A."/>
            <person name="Larimer J."/>
            <person name="McCowan C."/>
            <person name="Murphy C."/>
            <person name="Pearson M."/>
            <person name="Priest M."/>
            <person name="Roberts A."/>
            <person name="Saif S."/>
            <person name="Shea T."/>
            <person name="Sykes S."/>
            <person name="Wortman J."/>
            <person name="Nusbaum C."/>
            <person name="Birren B."/>
        </authorList>
    </citation>
    <scope>NUCLEOTIDE SEQUENCE</scope>
    <source>
        <strain evidence="2">CBS 10117</strain>
    </source>
</reference>
<accession>A0A1A6A5N7</accession>